<dbReference type="GO" id="GO:0000110">
    <property type="term" value="C:nucleotide-excision repair factor 1 complex"/>
    <property type="evidence" value="ECO:0007669"/>
    <property type="project" value="TreeGrafter"/>
</dbReference>
<accession>A0AAD5J2N5</accession>
<name>A0AAD5J2N5_ACENE</name>
<proteinExistence type="predicted"/>
<dbReference type="GO" id="GO:0070522">
    <property type="term" value="C:ERCC4-ERCC1 complex"/>
    <property type="evidence" value="ECO:0007669"/>
    <property type="project" value="TreeGrafter"/>
</dbReference>
<dbReference type="SUPFAM" id="SSF52980">
    <property type="entry name" value="Restriction endonuclease-like"/>
    <property type="match status" value="1"/>
</dbReference>
<dbReference type="GO" id="GO:0003697">
    <property type="term" value="F:single-stranded DNA binding"/>
    <property type="evidence" value="ECO:0007669"/>
    <property type="project" value="TreeGrafter"/>
</dbReference>
<dbReference type="Gene3D" id="3.40.50.10130">
    <property type="match status" value="1"/>
</dbReference>
<reference evidence="2" key="1">
    <citation type="journal article" date="2022" name="Plant J.">
        <title>Strategies of tolerance reflected in two North American maple genomes.</title>
        <authorList>
            <person name="McEvoy S.L."/>
            <person name="Sezen U.U."/>
            <person name="Trouern-Trend A."/>
            <person name="McMahon S.M."/>
            <person name="Schaberg P.G."/>
            <person name="Yang J."/>
            <person name="Wegrzyn J.L."/>
            <person name="Swenson N.G."/>
        </authorList>
    </citation>
    <scope>NUCLEOTIDE SEQUENCE</scope>
    <source>
        <strain evidence="2">91603</strain>
    </source>
</reference>
<dbReference type="GO" id="GO:0070914">
    <property type="term" value="P:UV-damage excision repair"/>
    <property type="evidence" value="ECO:0007669"/>
    <property type="project" value="TreeGrafter"/>
</dbReference>
<dbReference type="PANTHER" id="PTHR12749">
    <property type="entry name" value="EXCISION REPAIR CROSS-COMPLEMENTING 1 ERCC1"/>
    <property type="match status" value="1"/>
</dbReference>
<dbReference type="Proteomes" id="UP001064489">
    <property type="component" value="Chromosome 3"/>
</dbReference>
<keyword evidence="3" id="KW-1185">Reference proteome</keyword>
<protein>
    <submittedName>
        <fullName evidence="2">Uncharacterized protein</fullName>
    </submittedName>
</protein>
<dbReference type="EMBL" id="JAJSOW010000100">
    <property type="protein sequence ID" value="KAI9184781.1"/>
    <property type="molecule type" value="Genomic_DNA"/>
</dbReference>
<comment type="caution">
    <text evidence="2">The sequence shown here is derived from an EMBL/GenBank/DDBJ whole genome shotgun (WGS) entry which is preliminary data.</text>
</comment>
<reference evidence="2" key="2">
    <citation type="submission" date="2023-02" db="EMBL/GenBank/DDBJ databases">
        <authorList>
            <person name="Swenson N.G."/>
            <person name="Wegrzyn J.L."/>
            <person name="Mcevoy S.L."/>
        </authorList>
    </citation>
    <scope>NUCLEOTIDE SEQUENCE</scope>
    <source>
        <strain evidence="2">91603</strain>
        <tissue evidence="2">Leaf</tissue>
    </source>
</reference>
<dbReference type="PANTHER" id="PTHR12749:SF0">
    <property type="entry name" value="DNA EXCISION REPAIR PROTEIN ERCC-1"/>
    <property type="match status" value="1"/>
</dbReference>
<evidence type="ECO:0000256" key="1">
    <source>
        <dbReference type="SAM" id="MobiDB-lite"/>
    </source>
</evidence>
<feature type="region of interest" description="Disordered" evidence="1">
    <location>
        <begin position="89"/>
        <end position="112"/>
    </location>
</feature>
<dbReference type="InterPro" id="IPR004579">
    <property type="entry name" value="ERCC1/RAD10/SWI10"/>
</dbReference>
<evidence type="ECO:0000313" key="2">
    <source>
        <dbReference type="EMBL" id="KAI9184781.1"/>
    </source>
</evidence>
<evidence type="ECO:0000313" key="3">
    <source>
        <dbReference type="Proteomes" id="UP001064489"/>
    </source>
</evidence>
<sequence>MEISFAQMLSTYAEGKSFTQTVKHVKNVRWAFADVVCNYFLGQNSCALYLSLEERVRYLEMIKVYESKPADLIQGQMDTFHEPFKLAVSSHPPIPETPVLKDAEKHNRIRAK</sequence>
<dbReference type="GO" id="GO:0003684">
    <property type="term" value="F:damaged DNA binding"/>
    <property type="evidence" value="ECO:0007669"/>
    <property type="project" value="InterPro"/>
</dbReference>
<dbReference type="InterPro" id="IPR011335">
    <property type="entry name" value="Restrct_endonuc-II-like"/>
</dbReference>
<gene>
    <name evidence="2" type="ORF">LWI28_001005</name>
</gene>
<dbReference type="GO" id="GO:0006312">
    <property type="term" value="P:mitotic recombination"/>
    <property type="evidence" value="ECO:0007669"/>
    <property type="project" value="TreeGrafter"/>
</dbReference>
<dbReference type="AlphaFoldDB" id="A0AAD5J2N5"/>
<organism evidence="2 3">
    <name type="scientific">Acer negundo</name>
    <name type="common">Box elder</name>
    <dbReference type="NCBI Taxonomy" id="4023"/>
    <lineage>
        <taxon>Eukaryota</taxon>
        <taxon>Viridiplantae</taxon>
        <taxon>Streptophyta</taxon>
        <taxon>Embryophyta</taxon>
        <taxon>Tracheophyta</taxon>
        <taxon>Spermatophyta</taxon>
        <taxon>Magnoliopsida</taxon>
        <taxon>eudicotyledons</taxon>
        <taxon>Gunneridae</taxon>
        <taxon>Pentapetalae</taxon>
        <taxon>rosids</taxon>
        <taxon>malvids</taxon>
        <taxon>Sapindales</taxon>
        <taxon>Sapindaceae</taxon>
        <taxon>Hippocastanoideae</taxon>
        <taxon>Acereae</taxon>
        <taxon>Acer</taxon>
    </lineage>
</organism>